<sequence length="51" mass="5709">MKPINYNNPVIAGYLLLGVIFTLIGFSKGFVFFLLGALFIIYGIKENNKII</sequence>
<dbReference type="Proteomes" id="UP000600565">
    <property type="component" value="Unassembled WGS sequence"/>
</dbReference>
<gene>
    <name evidence="2" type="ORF">H9632_08520</name>
</gene>
<protein>
    <recommendedName>
        <fullName evidence="4">DUF2273 domain-containing protein</fullName>
    </recommendedName>
</protein>
<dbReference type="EMBL" id="JACSPW010000006">
    <property type="protein sequence ID" value="MBD8033108.1"/>
    <property type="molecule type" value="Genomic_DNA"/>
</dbReference>
<reference evidence="2 3" key="1">
    <citation type="submission" date="2020-08" db="EMBL/GenBank/DDBJ databases">
        <title>A Genomic Blueprint of the Chicken Gut Microbiome.</title>
        <authorList>
            <person name="Gilroy R."/>
            <person name="Ravi A."/>
            <person name="Getino M."/>
            <person name="Pursley I."/>
            <person name="Horton D.L."/>
            <person name="Alikhan N.-F."/>
            <person name="Baker D."/>
            <person name="Gharbi K."/>
            <person name="Hall N."/>
            <person name="Watson M."/>
            <person name="Adriaenssens E.M."/>
            <person name="Foster-Nyarko E."/>
            <person name="Jarju S."/>
            <person name="Secka A."/>
            <person name="Antonio M."/>
            <person name="Oren A."/>
            <person name="Chaudhuri R."/>
            <person name="La Ragione R.M."/>
            <person name="Hildebrand F."/>
            <person name="Pallen M.J."/>
        </authorList>
    </citation>
    <scope>NUCLEOTIDE SEQUENCE [LARGE SCALE GENOMIC DNA]</scope>
    <source>
        <strain evidence="2 3">Sa1YVA6</strain>
    </source>
</reference>
<evidence type="ECO:0000313" key="3">
    <source>
        <dbReference type="Proteomes" id="UP000600565"/>
    </source>
</evidence>
<keyword evidence="1" id="KW-0472">Membrane</keyword>
<accession>A0ABR8XMD8</accession>
<feature type="transmembrane region" description="Helical" evidence="1">
    <location>
        <begin position="12"/>
        <end position="42"/>
    </location>
</feature>
<evidence type="ECO:0000313" key="2">
    <source>
        <dbReference type="EMBL" id="MBD8033108.1"/>
    </source>
</evidence>
<evidence type="ECO:0008006" key="4">
    <source>
        <dbReference type="Google" id="ProtNLM"/>
    </source>
</evidence>
<evidence type="ECO:0000256" key="1">
    <source>
        <dbReference type="SAM" id="Phobius"/>
    </source>
</evidence>
<keyword evidence="1" id="KW-1133">Transmembrane helix</keyword>
<keyword evidence="3" id="KW-1185">Reference proteome</keyword>
<organism evidence="2 3">
    <name type="scientific">Solibacillus merdavium</name>
    <dbReference type="NCBI Taxonomy" id="2762218"/>
    <lineage>
        <taxon>Bacteria</taxon>
        <taxon>Bacillati</taxon>
        <taxon>Bacillota</taxon>
        <taxon>Bacilli</taxon>
        <taxon>Bacillales</taxon>
        <taxon>Caryophanaceae</taxon>
        <taxon>Solibacillus</taxon>
    </lineage>
</organism>
<keyword evidence="1" id="KW-0812">Transmembrane</keyword>
<comment type="caution">
    <text evidence="2">The sequence shown here is derived from an EMBL/GenBank/DDBJ whole genome shotgun (WGS) entry which is preliminary data.</text>
</comment>
<proteinExistence type="predicted"/>
<dbReference type="RefSeq" id="WP_191703678.1">
    <property type="nucleotide sequence ID" value="NZ_JACSPW010000006.1"/>
</dbReference>
<name>A0ABR8XMD8_9BACL</name>